<keyword evidence="1" id="KW-0479">Metal-binding</keyword>
<evidence type="ECO:0000256" key="1">
    <source>
        <dbReference type="ARBA" id="ARBA00022723"/>
    </source>
</evidence>
<dbReference type="InterPro" id="IPR004332">
    <property type="entry name" value="Transposase_MuDR"/>
</dbReference>
<sequence length="753" mass="86136">MAKCNFTRWIDPPHERHVLMHMGTLWNRIFDLEAQIDDLNEQNDDLRQQMQRERGNEEVVNIGSSYDPTCCCANPSCICACHYNDGQPGPMRPTGEHSILPYLRLRVGNIVTKWRHCVDKWRGARVDYHEIIDGISEGTATEDKDDFDSQSSEDKADDEGGIVGGIVSTDTDYVPSRLDCQAASSLVLAQEHELSWAFDADTLLVGQHFPHKAAARQAIMSFAMKTSRTYRVYRSNPDTYIVKCVLSSCPGKVRAQRFPGAGTAFRITVVMDHTCELQEPLQTHKNVTLAYIASIISHAVVADLIVSPKVLMANLANTVGYAVSYSKVWRAKRKVLEGFYGTYKEAYDLVPRMLKQIADANQGTCVNRNENTDSWLWFLANIKQHVVSDWPNVCIITDHHAGLLSALHTMQHGTSPPFQWNDMRTRWCMRHLAANFHTRFRSKDLMKKFKKLCLQNQKRKFDAVWRELEVETERASGGSGPGAPQSEFAEWMNVHAPDYEKWSLLHDTYGARYGIMTTNMSEVYNGVLKGVRALPITVVVDETWNRTVGYFVNRAMMAKQHLDEGKQNSKVSLAYMDKKITKARSHVAITMDGVRRKFEIRLRDKYVRGHMRGDWKHVCTIGDVAVCTCNKPQLLHKPCSHIYVACAVFHQSSSMYMSEYYNIRHLYDTWNGEFNSYGVESHYRDLWPGAVKWSPNDALWHPGRGRRQSRRIRNDMDESQRGDRPRPIRCRLCKTHGHSFRNCPNRPSSSDAT</sequence>
<dbReference type="SMART" id="SM00575">
    <property type="entry name" value="ZnF_PMZ"/>
    <property type="match status" value="1"/>
</dbReference>
<dbReference type="GO" id="GO:0008270">
    <property type="term" value="F:zinc ion binding"/>
    <property type="evidence" value="ECO:0007669"/>
    <property type="project" value="UniProtKB-KW"/>
</dbReference>
<keyword evidence="3" id="KW-0862">Zinc</keyword>
<feature type="domain" description="SWIM-type" evidence="7">
    <location>
        <begin position="598"/>
        <end position="650"/>
    </location>
</feature>
<name>L0P219_PHYED</name>
<evidence type="ECO:0000256" key="3">
    <source>
        <dbReference type="ARBA" id="ARBA00022833"/>
    </source>
</evidence>
<feature type="region of interest" description="Disordered" evidence="6">
    <location>
        <begin position="139"/>
        <end position="162"/>
    </location>
</feature>
<gene>
    <name evidence="8" type="primary">PH01B019A14.14</name>
</gene>
<evidence type="ECO:0000256" key="2">
    <source>
        <dbReference type="ARBA" id="ARBA00022771"/>
    </source>
</evidence>
<organism evidence="8">
    <name type="scientific">Phyllostachys edulis</name>
    <name type="common">Tortoise shell bamboo</name>
    <name type="synonym">Bambusa edulis</name>
    <dbReference type="NCBI Taxonomy" id="38705"/>
    <lineage>
        <taxon>Eukaryota</taxon>
        <taxon>Viridiplantae</taxon>
        <taxon>Streptophyta</taxon>
        <taxon>Embryophyta</taxon>
        <taxon>Tracheophyta</taxon>
        <taxon>Spermatophyta</taxon>
        <taxon>Magnoliopsida</taxon>
        <taxon>Liliopsida</taxon>
        <taxon>Poales</taxon>
        <taxon>Poaceae</taxon>
        <taxon>BOP clade</taxon>
        <taxon>Bambusoideae</taxon>
        <taxon>Arundinarodae</taxon>
        <taxon>Arundinarieae</taxon>
        <taxon>Arundinariinae</taxon>
        <taxon>Phyllostachys</taxon>
    </lineage>
</organism>
<dbReference type="InterPro" id="IPR006564">
    <property type="entry name" value="Znf_PMZ"/>
</dbReference>
<reference evidence="8" key="1">
    <citation type="submission" date="2012-05" db="EMBL/GenBank/DDBJ databases">
        <authorList>
            <person name="Han B."/>
            <person name="Lu Y."/>
            <person name="Feng Q."/>
            <person name="Zhao Q."/>
            <person name="Lu T.T."/>
            <person name="Li Y."/>
            <person name="Liu K.Y."/>
            <person name="Huang X.H."/>
            <person name="Fan D.L."/>
            <person name="Weng Q.J."/>
            <person name="Zhang L."/>
            <person name="Lu Y.Q."/>
            <person name="Guo Y.L."/>
            <person name="Li W.J."/>
            <person name="Zhou C.C."/>
            <person name="Lu H.Y."/>
            <person name="Huang T."/>
            <person name="Zhu C.R."/>
            <person name="Zhao Y."/>
            <person name="Hu T."/>
            <person name="Yao N."/>
        </authorList>
    </citation>
    <scope>NUCLEOTIDE SEQUENCE</scope>
</reference>
<dbReference type="PROSITE" id="PS50966">
    <property type="entry name" value="ZF_SWIM"/>
    <property type="match status" value="1"/>
</dbReference>
<evidence type="ECO:0000256" key="5">
    <source>
        <dbReference type="SAM" id="Coils"/>
    </source>
</evidence>
<dbReference type="EMBL" id="FO203439">
    <property type="protein sequence ID" value="CCI55345.1"/>
    <property type="molecule type" value="Genomic_DNA"/>
</dbReference>
<evidence type="ECO:0000313" key="8">
    <source>
        <dbReference type="EMBL" id="CCI55345.1"/>
    </source>
</evidence>
<feature type="region of interest" description="Disordered" evidence="6">
    <location>
        <begin position="702"/>
        <end position="727"/>
    </location>
</feature>
<feature type="coiled-coil region" evidence="5">
    <location>
        <begin position="29"/>
        <end position="56"/>
    </location>
</feature>
<dbReference type="Pfam" id="PF03108">
    <property type="entry name" value="DBD_Tnp_Mut"/>
    <property type="match status" value="1"/>
</dbReference>
<protein>
    <submittedName>
        <fullName evidence="8">PH01B019A14.14 protein</fullName>
    </submittedName>
</protein>
<dbReference type="InterPro" id="IPR036875">
    <property type="entry name" value="Znf_CCHC_sf"/>
</dbReference>
<dbReference type="PANTHER" id="PTHR31973:SF195">
    <property type="entry name" value="MUDR FAMILY TRANSPOSASE"/>
    <property type="match status" value="1"/>
</dbReference>
<keyword evidence="2 4" id="KW-0863">Zinc-finger</keyword>
<dbReference type="InterPro" id="IPR007527">
    <property type="entry name" value="Znf_SWIM"/>
</dbReference>
<dbReference type="GO" id="GO:0003676">
    <property type="term" value="F:nucleic acid binding"/>
    <property type="evidence" value="ECO:0007669"/>
    <property type="project" value="InterPro"/>
</dbReference>
<accession>L0P219</accession>
<dbReference type="SUPFAM" id="SSF57756">
    <property type="entry name" value="Retrovirus zinc finger-like domains"/>
    <property type="match status" value="1"/>
</dbReference>
<dbReference type="PANTHER" id="PTHR31973">
    <property type="entry name" value="POLYPROTEIN, PUTATIVE-RELATED"/>
    <property type="match status" value="1"/>
</dbReference>
<keyword evidence="5" id="KW-0175">Coiled coil</keyword>
<feature type="compositionally biased region" description="Basic and acidic residues" evidence="6">
    <location>
        <begin position="712"/>
        <end position="726"/>
    </location>
</feature>
<evidence type="ECO:0000256" key="6">
    <source>
        <dbReference type="SAM" id="MobiDB-lite"/>
    </source>
</evidence>
<evidence type="ECO:0000259" key="7">
    <source>
        <dbReference type="PROSITE" id="PS50966"/>
    </source>
</evidence>
<dbReference type="AlphaFoldDB" id="L0P219"/>
<proteinExistence type="predicted"/>
<evidence type="ECO:0000256" key="4">
    <source>
        <dbReference type="PROSITE-ProRule" id="PRU00325"/>
    </source>
</evidence>